<dbReference type="InterPro" id="IPR057072">
    <property type="entry name" value="bHLH_INO4"/>
</dbReference>
<dbReference type="Proteomes" id="UP000515153">
    <property type="component" value="Unplaced"/>
</dbReference>
<feature type="compositionally biased region" description="Basic and acidic residues" evidence="6">
    <location>
        <begin position="36"/>
        <end position="55"/>
    </location>
</feature>
<proteinExistence type="predicted"/>
<dbReference type="PROSITE" id="PS50888">
    <property type="entry name" value="BHLH"/>
    <property type="match status" value="1"/>
</dbReference>
<dbReference type="Pfam" id="PF23181">
    <property type="entry name" value="bHLH_INO4"/>
    <property type="match status" value="1"/>
</dbReference>
<dbReference type="InterPro" id="IPR036638">
    <property type="entry name" value="HLH_DNA-bd_sf"/>
</dbReference>
<reference evidence="9" key="1">
    <citation type="journal article" date="2019" name="Mol. Biol. Evol.">
        <title>Blast fungal genomes show frequent chromosomal changes, gene gains and losses, and effector gene turnover.</title>
        <authorList>
            <person name="Gomez Luciano L.B."/>
            <person name="Jason Tsai I."/>
            <person name="Chuma I."/>
            <person name="Tosa Y."/>
            <person name="Chen Y.H."/>
            <person name="Li J.Y."/>
            <person name="Li M.Y."/>
            <person name="Jade Lu M.Y."/>
            <person name="Nakayashiki H."/>
            <person name="Li W.H."/>
        </authorList>
    </citation>
    <scope>NUCLEOTIDE SEQUENCE</scope>
    <source>
        <strain evidence="9">NI907</strain>
    </source>
</reference>
<keyword evidence="2" id="KW-0805">Transcription regulation</keyword>
<dbReference type="RefSeq" id="XP_030984609.1">
    <property type="nucleotide sequence ID" value="XM_031124302.1"/>
</dbReference>
<dbReference type="CDD" id="cd11403">
    <property type="entry name" value="bHLH_scINO4_like"/>
    <property type="match status" value="1"/>
</dbReference>
<evidence type="ECO:0000313" key="9">
    <source>
        <dbReference type="RefSeq" id="XP_030984609.1"/>
    </source>
</evidence>
<feature type="domain" description="BHLH" evidence="7">
    <location>
        <begin position="41"/>
        <end position="93"/>
    </location>
</feature>
<feature type="compositionally biased region" description="Polar residues" evidence="6">
    <location>
        <begin position="1"/>
        <end position="16"/>
    </location>
</feature>
<evidence type="ECO:0000256" key="2">
    <source>
        <dbReference type="ARBA" id="ARBA00023015"/>
    </source>
</evidence>
<evidence type="ECO:0000256" key="3">
    <source>
        <dbReference type="ARBA" id="ARBA00023125"/>
    </source>
</evidence>
<reference evidence="9" key="2">
    <citation type="submission" date="2019-10" db="EMBL/GenBank/DDBJ databases">
        <authorList>
            <consortium name="NCBI Genome Project"/>
        </authorList>
    </citation>
    <scope>NUCLEOTIDE SEQUENCE</scope>
    <source>
        <strain evidence="9">NI907</strain>
    </source>
</reference>
<evidence type="ECO:0000256" key="5">
    <source>
        <dbReference type="ARBA" id="ARBA00023242"/>
    </source>
</evidence>
<dbReference type="GO" id="GO:0046983">
    <property type="term" value="F:protein dimerization activity"/>
    <property type="evidence" value="ECO:0007669"/>
    <property type="project" value="InterPro"/>
</dbReference>
<protein>
    <recommendedName>
        <fullName evidence="7">BHLH domain-containing protein</fullName>
    </recommendedName>
</protein>
<dbReference type="OrthoDB" id="5778525at2759"/>
<keyword evidence="3" id="KW-0238">DNA-binding</keyword>
<dbReference type="InterPro" id="IPR011598">
    <property type="entry name" value="bHLH_dom"/>
</dbReference>
<keyword evidence="8" id="KW-1185">Reference proteome</keyword>
<dbReference type="GO" id="GO:0000978">
    <property type="term" value="F:RNA polymerase II cis-regulatory region sequence-specific DNA binding"/>
    <property type="evidence" value="ECO:0007669"/>
    <property type="project" value="TreeGrafter"/>
</dbReference>
<dbReference type="AlphaFoldDB" id="A0A6P8BC35"/>
<dbReference type="GeneID" id="41959211"/>
<feature type="region of interest" description="Disordered" evidence="6">
    <location>
        <begin position="1"/>
        <end position="55"/>
    </location>
</feature>
<comment type="subcellular location">
    <subcellularLocation>
        <location evidence="1">Nucleus</location>
    </subcellularLocation>
</comment>
<evidence type="ECO:0000256" key="6">
    <source>
        <dbReference type="SAM" id="MobiDB-lite"/>
    </source>
</evidence>
<dbReference type="Gene3D" id="4.10.280.10">
    <property type="entry name" value="Helix-loop-helix DNA-binding domain"/>
    <property type="match status" value="1"/>
</dbReference>
<dbReference type="SUPFAM" id="SSF47459">
    <property type="entry name" value="HLH, helix-loop-helix DNA-binding domain"/>
    <property type="match status" value="1"/>
</dbReference>
<dbReference type="KEGG" id="pgri:PgNI_04252"/>
<evidence type="ECO:0000256" key="4">
    <source>
        <dbReference type="ARBA" id="ARBA00023163"/>
    </source>
</evidence>
<sequence>MSGSPSSPTSPANDRPQTPGEAGASDMVVNANGKRRLTEEEKRENHTRSEHKRRETIRGHFERICAIVPELDSSMSRSEAHVIVMSHTYIKELKARRRALVEFLRSKGVEIDESKLSLDVATLDYTENNVHPENGT</sequence>
<name>A0A6P8BC35_PYRGI</name>
<gene>
    <name evidence="9" type="ORF">PgNI_04252</name>
</gene>
<evidence type="ECO:0000313" key="8">
    <source>
        <dbReference type="Proteomes" id="UP000515153"/>
    </source>
</evidence>
<organism evidence="8 9">
    <name type="scientific">Pyricularia grisea</name>
    <name type="common">Crabgrass-specific blast fungus</name>
    <name type="synonym">Magnaporthe grisea</name>
    <dbReference type="NCBI Taxonomy" id="148305"/>
    <lineage>
        <taxon>Eukaryota</taxon>
        <taxon>Fungi</taxon>
        <taxon>Dikarya</taxon>
        <taxon>Ascomycota</taxon>
        <taxon>Pezizomycotina</taxon>
        <taxon>Sordariomycetes</taxon>
        <taxon>Sordariomycetidae</taxon>
        <taxon>Magnaporthales</taxon>
        <taxon>Pyriculariaceae</taxon>
        <taxon>Pyricularia</taxon>
    </lineage>
</organism>
<evidence type="ECO:0000259" key="7">
    <source>
        <dbReference type="PROSITE" id="PS50888"/>
    </source>
</evidence>
<dbReference type="GO" id="GO:0000981">
    <property type="term" value="F:DNA-binding transcription factor activity, RNA polymerase II-specific"/>
    <property type="evidence" value="ECO:0007669"/>
    <property type="project" value="TreeGrafter"/>
</dbReference>
<dbReference type="InterPro" id="IPR052207">
    <property type="entry name" value="Max-like/E-box_TFs"/>
</dbReference>
<dbReference type="PANTHER" id="PTHR15741:SF27">
    <property type="entry name" value="TRANSCRIPTION FACTOR AP-4"/>
    <property type="match status" value="1"/>
</dbReference>
<evidence type="ECO:0000256" key="1">
    <source>
        <dbReference type="ARBA" id="ARBA00004123"/>
    </source>
</evidence>
<keyword evidence="5" id="KW-0539">Nucleus</keyword>
<dbReference type="GO" id="GO:0005634">
    <property type="term" value="C:nucleus"/>
    <property type="evidence" value="ECO:0007669"/>
    <property type="project" value="UniProtKB-SubCell"/>
</dbReference>
<dbReference type="PANTHER" id="PTHR15741">
    <property type="entry name" value="BASIC HELIX-LOOP-HELIX ZIP TRANSCRIPTION FACTOR"/>
    <property type="match status" value="1"/>
</dbReference>
<accession>A0A6P8BC35</accession>
<reference evidence="9" key="3">
    <citation type="submission" date="2025-08" db="UniProtKB">
        <authorList>
            <consortium name="RefSeq"/>
        </authorList>
    </citation>
    <scope>IDENTIFICATION</scope>
    <source>
        <strain evidence="9">NI907</strain>
    </source>
</reference>
<keyword evidence="4" id="KW-0804">Transcription</keyword>